<comment type="caution">
    <text evidence="2">The sequence shown here is derived from an EMBL/GenBank/DDBJ whole genome shotgun (WGS) entry which is preliminary data.</text>
</comment>
<evidence type="ECO:0000313" key="3">
    <source>
        <dbReference type="Proteomes" id="UP001153148"/>
    </source>
</evidence>
<feature type="region of interest" description="Disordered" evidence="1">
    <location>
        <begin position="135"/>
        <end position="167"/>
    </location>
</feature>
<sequence length="167" mass="19096">VVKRRFAFEVDIFTNKPLQVFWHAKINTTWVESWERIYLKWHLLEIPCGNIFRDFPLITPCRETWNYLNIVTIKPFCCRYKEWRLRLKMRVCNSDSTLALCHGVGGRGGSHLGTGTGQELGGLNLKEVNPHLRGGEVENHLGKTSPSSPDRDSNLDLPVLGGRAQHD</sequence>
<reference evidence="2" key="1">
    <citation type="submission" date="2021-03" db="EMBL/GenBank/DDBJ databases">
        <authorList>
            <person name="Tran Van P."/>
        </authorList>
    </citation>
    <scope>NUCLEOTIDE SEQUENCE</scope>
</reference>
<organism evidence="2 3">
    <name type="scientific">Timema podura</name>
    <name type="common">Walking stick</name>
    <dbReference type="NCBI Taxonomy" id="61482"/>
    <lineage>
        <taxon>Eukaryota</taxon>
        <taxon>Metazoa</taxon>
        <taxon>Ecdysozoa</taxon>
        <taxon>Arthropoda</taxon>
        <taxon>Hexapoda</taxon>
        <taxon>Insecta</taxon>
        <taxon>Pterygota</taxon>
        <taxon>Neoptera</taxon>
        <taxon>Polyneoptera</taxon>
        <taxon>Phasmatodea</taxon>
        <taxon>Timematodea</taxon>
        <taxon>Timematoidea</taxon>
        <taxon>Timematidae</taxon>
        <taxon>Timema</taxon>
    </lineage>
</organism>
<evidence type="ECO:0000256" key="1">
    <source>
        <dbReference type="SAM" id="MobiDB-lite"/>
    </source>
</evidence>
<feature type="non-terminal residue" evidence="2">
    <location>
        <position position="167"/>
    </location>
</feature>
<accession>A0ABN7P7N4</accession>
<gene>
    <name evidence="2" type="ORF">TPAB3V08_LOCUS10800</name>
</gene>
<feature type="non-terminal residue" evidence="2">
    <location>
        <position position="1"/>
    </location>
</feature>
<protein>
    <submittedName>
        <fullName evidence="2">Uncharacterized protein</fullName>
    </submittedName>
</protein>
<dbReference type="Proteomes" id="UP001153148">
    <property type="component" value="Unassembled WGS sequence"/>
</dbReference>
<name>A0ABN7P7N4_TIMPD</name>
<dbReference type="EMBL" id="CAJPIN010029731">
    <property type="protein sequence ID" value="CAG2063853.1"/>
    <property type="molecule type" value="Genomic_DNA"/>
</dbReference>
<evidence type="ECO:0000313" key="2">
    <source>
        <dbReference type="EMBL" id="CAG2063853.1"/>
    </source>
</evidence>
<proteinExistence type="predicted"/>
<keyword evidence="3" id="KW-1185">Reference proteome</keyword>